<evidence type="ECO:0000256" key="9">
    <source>
        <dbReference type="SAM" id="Phobius"/>
    </source>
</evidence>
<dbReference type="GO" id="GO:0005886">
    <property type="term" value="C:plasma membrane"/>
    <property type="evidence" value="ECO:0007669"/>
    <property type="project" value="UniProtKB-SubCell"/>
</dbReference>
<dbReference type="AlphaFoldDB" id="A0A401FTA9"/>
<dbReference type="GO" id="GO:0015628">
    <property type="term" value="P:protein secretion by the type II secretion system"/>
    <property type="evidence" value="ECO:0007669"/>
    <property type="project" value="InterPro"/>
</dbReference>
<evidence type="ECO:0000256" key="3">
    <source>
        <dbReference type="ARBA" id="ARBA00022475"/>
    </source>
</evidence>
<feature type="transmembrane region" description="Helical" evidence="9">
    <location>
        <begin position="6"/>
        <end position="31"/>
    </location>
</feature>
<dbReference type="Proteomes" id="UP000288096">
    <property type="component" value="Unassembled WGS sequence"/>
</dbReference>
<dbReference type="EMBL" id="BEXT01000001">
    <property type="protein sequence ID" value="GBC60190.1"/>
    <property type="molecule type" value="Genomic_DNA"/>
</dbReference>
<reference evidence="11" key="2">
    <citation type="submission" date="2019-01" db="EMBL/GenBank/DDBJ databases">
        <title>Genome sequence of Desulfonema ishimotonii strain Tokyo 01.</title>
        <authorList>
            <person name="Fukui M."/>
        </authorList>
    </citation>
    <scope>NUCLEOTIDE SEQUENCE [LARGE SCALE GENOMIC DNA]</scope>
    <source>
        <strain evidence="11">Tokyo 01</strain>
    </source>
</reference>
<keyword evidence="5" id="KW-0997">Cell inner membrane</keyword>
<evidence type="ECO:0000256" key="4">
    <source>
        <dbReference type="ARBA" id="ARBA00022481"/>
    </source>
</evidence>
<gene>
    <name evidence="10" type="ORF">DENIS_1141</name>
</gene>
<dbReference type="PANTHER" id="PTHR38779">
    <property type="entry name" value="TYPE II SECRETION SYSTEM PROTEIN I-RELATED"/>
    <property type="match status" value="1"/>
</dbReference>
<keyword evidence="4" id="KW-0488">Methylation</keyword>
<evidence type="ECO:0000313" key="11">
    <source>
        <dbReference type="Proteomes" id="UP000288096"/>
    </source>
</evidence>
<keyword evidence="11" id="KW-1185">Reference proteome</keyword>
<dbReference type="GO" id="GO:0015627">
    <property type="term" value="C:type II protein secretion system complex"/>
    <property type="evidence" value="ECO:0007669"/>
    <property type="project" value="InterPro"/>
</dbReference>
<proteinExistence type="inferred from homology"/>
<evidence type="ECO:0000256" key="2">
    <source>
        <dbReference type="ARBA" id="ARBA00008358"/>
    </source>
</evidence>
<keyword evidence="7 9" id="KW-1133">Transmembrane helix</keyword>
<evidence type="ECO:0000256" key="6">
    <source>
        <dbReference type="ARBA" id="ARBA00022692"/>
    </source>
</evidence>
<evidence type="ECO:0000256" key="5">
    <source>
        <dbReference type="ARBA" id="ARBA00022519"/>
    </source>
</evidence>
<dbReference type="PANTHER" id="PTHR38779:SF2">
    <property type="entry name" value="TYPE II SECRETION SYSTEM PROTEIN I-RELATED"/>
    <property type="match status" value="1"/>
</dbReference>
<sequence>MKTETAGFTLIEVLTAMMILAISLVTILQLFSGGLKSARLSDEYTRAIFHAKEKMAEILLADRLSETERTGEFEDGYRWSFRLVSLEPADEEFSEDGRPAATQSPVHLFHITVTVFWDTGNRERHFEISTVHIADKIETEDET</sequence>
<dbReference type="NCBIfam" id="TIGR02532">
    <property type="entry name" value="IV_pilin_GFxxxE"/>
    <property type="match status" value="1"/>
</dbReference>
<comment type="caution">
    <text evidence="10">The sequence shown here is derived from an EMBL/GenBank/DDBJ whole genome shotgun (WGS) entry which is preliminary data.</text>
</comment>
<reference evidence="11" key="1">
    <citation type="submission" date="2017-11" db="EMBL/GenBank/DDBJ databases">
        <authorList>
            <person name="Watanabe M."/>
            <person name="Kojima H."/>
        </authorList>
    </citation>
    <scope>NUCLEOTIDE SEQUENCE [LARGE SCALE GENOMIC DNA]</scope>
    <source>
        <strain evidence="11">Tokyo 01</strain>
    </source>
</reference>
<comment type="subcellular location">
    <subcellularLocation>
        <location evidence="1">Cell inner membrane</location>
        <topology evidence="1">Single-pass membrane protein</topology>
    </subcellularLocation>
</comment>
<evidence type="ECO:0000256" key="1">
    <source>
        <dbReference type="ARBA" id="ARBA00004377"/>
    </source>
</evidence>
<evidence type="ECO:0000256" key="7">
    <source>
        <dbReference type="ARBA" id="ARBA00022989"/>
    </source>
</evidence>
<evidence type="ECO:0000313" key="10">
    <source>
        <dbReference type="EMBL" id="GBC60190.1"/>
    </source>
</evidence>
<accession>A0A401FTA9</accession>
<keyword evidence="6 9" id="KW-0812">Transmembrane</keyword>
<dbReference type="InterPro" id="IPR010052">
    <property type="entry name" value="T2SS_protein-GspI"/>
</dbReference>
<keyword evidence="3" id="KW-1003">Cell membrane</keyword>
<dbReference type="InterPro" id="IPR012902">
    <property type="entry name" value="N_methyl_site"/>
</dbReference>
<dbReference type="PROSITE" id="PS00409">
    <property type="entry name" value="PROKAR_NTER_METHYL"/>
    <property type="match status" value="1"/>
</dbReference>
<protein>
    <submittedName>
        <fullName evidence="10">Uncharacterized protein</fullName>
    </submittedName>
</protein>
<evidence type="ECO:0000256" key="8">
    <source>
        <dbReference type="ARBA" id="ARBA00023136"/>
    </source>
</evidence>
<organism evidence="10 11">
    <name type="scientific">Desulfonema ishimotonii</name>
    <dbReference type="NCBI Taxonomy" id="45657"/>
    <lineage>
        <taxon>Bacteria</taxon>
        <taxon>Pseudomonadati</taxon>
        <taxon>Thermodesulfobacteriota</taxon>
        <taxon>Desulfobacteria</taxon>
        <taxon>Desulfobacterales</taxon>
        <taxon>Desulfococcaceae</taxon>
        <taxon>Desulfonema</taxon>
    </lineage>
</organism>
<keyword evidence="8 9" id="KW-0472">Membrane</keyword>
<name>A0A401FTA9_9BACT</name>
<comment type="similarity">
    <text evidence="2">Belongs to the GSP I family.</text>
</comment>
<dbReference type="Pfam" id="PF07963">
    <property type="entry name" value="N_methyl"/>
    <property type="match status" value="1"/>
</dbReference>
<dbReference type="RefSeq" id="WP_166404919.1">
    <property type="nucleotide sequence ID" value="NZ_BEXT01000001.1"/>
</dbReference>